<protein>
    <submittedName>
        <fullName evidence="2">Uncharacterized protein</fullName>
    </submittedName>
</protein>
<organism evidence="2 3">
    <name type="scientific">Empedobacter brevis NBRC 14943 = ATCC 43319</name>
    <dbReference type="NCBI Taxonomy" id="1218108"/>
    <lineage>
        <taxon>Bacteria</taxon>
        <taxon>Pseudomonadati</taxon>
        <taxon>Bacteroidota</taxon>
        <taxon>Flavobacteriia</taxon>
        <taxon>Flavobacteriales</taxon>
        <taxon>Weeksellaceae</taxon>
        <taxon>Empedobacter</taxon>
    </lineage>
</organism>
<comment type="caution">
    <text evidence="2">The sequence shown here is derived from an EMBL/GenBank/DDBJ whole genome shotgun (WGS) entry which is preliminary data.</text>
</comment>
<keyword evidence="3" id="KW-1185">Reference proteome</keyword>
<dbReference type="GeneID" id="84650764"/>
<gene>
    <name evidence="2" type="ORF">EB1_32750</name>
</gene>
<dbReference type="AlphaFoldDB" id="A0A511NL12"/>
<reference evidence="2 3" key="1">
    <citation type="submission" date="2019-07" db="EMBL/GenBank/DDBJ databases">
        <title>Whole genome shotgun sequence of Empedobacter brevis NBRC 14943.</title>
        <authorList>
            <person name="Hosoyama A."/>
            <person name="Uohara A."/>
            <person name="Ohji S."/>
            <person name="Ichikawa N."/>
        </authorList>
    </citation>
    <scope>NUCLEOTIDE SEQUENCE [LARGE SCALE GENOMIC DNA]</scope>
    <source>
        <strain evidence="2 3">NBRC 14943</strain>
    </source>
</reference>
<dbReference type="EMBL" id="BJXC01000032">
    <property type="protein sequence ID" value="GEM53485.1"/>
    <property type="molecule type" value="Genomic_DNA"/>
</dbReference>
<sequence>MKKNRLTTLFFLFLFTQIKAQVIIAEESNYPTDITESSLLQFEDDTSKGIILPANNTEPENSANGTIIFDRLTERVKMFENEKWVNLSDTGKAPAFLNENDLGKGVIIGAYTSMADGVLVLESSDKALVLPRINNVNTDVINPYPGMICYDLATKTVTIFDGIQWNYWN</sequence>
<dbReference type="RefSeq" id="WP_019976135.1">
    <property type="nucleotide sequence ID" value="NZ_BJXC01000032.1"/>
</dbReference>
<feature type="signal peptide" evidence="1">
    <location>
        <begin position="1"/>
        <end position="20"/>
    </location>
</feature>
<keyword evidence="1" id="KW-0732">Signal</keyword>
<accession>A0A511NL12</accession>
<name>A0A511NL12_9FLAO</name>
<evidence type="ECO:0000313" key="3">
    <source>
        <dbReference type="Proteomes" id="UP000321245"/>
    </source>
</evidence>
<feature type="chain" id="PRO_5022160799" evidence="1">
    <location>
        <begin position="21"/>
        <end position="169"/>
    </location>
</feature>
<evidence type="ECO:0000313" key="2">
    <source>
        <dbReference type="EMBL" id="GEM53485.1"/>
    </source>
</evidence>
<proteinExistence type="predicted"/>
<evidence type="ECO:0000256" key="1">
    <source>
        <dbReference type="SAM" id="SignalP"/>
    </source>
</evidence>
<dbReference type="OrthoDB" id="705292at2"/>
<dbReference type="Proteomes" id="UP000321245">
    <property type="component" value="Unassembled WGS sequence"/>
</dbReference>